<name>A0A061A8B8_9MOLU</name>
<dbReference type="Gene3D" id="3.90.1200.10">
    <property type="match status" value="1"/>
</dbReference>
<proteinExistence type="predicted"/>
<protein>
    <submittedName>
        <fullName evidence="2">Similar to aminoglycoside phosphotransferase</fullName>
    </submittedName>
</protein>
<evidence type="ECO:0000313" key="3">
    <source>
        <dbReference type="Proteomes" id="UP000032434"/>
    </source>
</evidence>
<evidence type="ECO:0000313" key="2">
    <source>
        <dbReference type="EMBL" id="CDR30145.1"/>
    </source>
</evidence>
<dbReference type="InterPro" id="IPR002575">
    <property type="entry name" value="Aminoglycoside_PTrfase"/>
</dbReference>
<dbReference type="PANTHER" id="PTHR21310">
    <property type="entry name" value="AMINOGLYCOSIDE PHOSPHOTRANSFERASE-RELATED-RELATED"/>
    <property type="match status" value="1"/>
</dbReference>
<dbReference type="InterPro" id="IPR051678">
    <property type="entry name" value="AGP_Transferase"/>
</dbReference>
<dbReference type="PROSITE" id="PS50011">
    <property type="entry name" value="PROTEIN_KINASE_DOM"/>
    <property type="match status" value="1"/>
</dbReference>
<dbReference type="InParanoid" id="A0A061A8B8"/>
<dbReference type="GO" id="GO:0005524">
    <property type="term" value="F:ATP binding"/>
    <property type="evidence" value="ECO:0007669"/>
    <property type="project" value="InterPro"/>
</dbReference>
<dbReference type="Pfam" id="PF01636">
    <property type="entry name" value="APH"/>
    <property type="match status" value="1"/>
</dbReference>
<dbReference type="OrthoDB" id="334783at2"/>
<accession>A0A061A8B8</accession>
<feature type="domain" description="Protein kinase" evidence="1">
    <location>
        <begin position="30"/>
        <end position="326"/>
    </location>
</feature>
<dbReference type="KEGG" id="aoc:Aocu_00720"/>
<dbReference type="EMBL" id="LK028559">
    <property type="protein sequence ID" value="CDR30145.1"/>
    <property type="molecule type" value="Genomic_DNA"/>
</dbReference>
<sequence>MESITKNKQDQKTIQNMIQKIMHQDISNDSDAIKELSDGWFNAIYEVKLDNNQFVIIKIAPDPLIPVMHYEKNMMESEVFFMQKAKSIGIPCPTIYGYDDSLTLCSAPYYIMEKLVGTSLEKIYSSLDPSTLKDILNATGHYTKLWNTSLKSDVFGYPFHRDLQASTMKELFFKMLDHLLLDGKKNQCDLGFSYCKIRNLFEYLSDVLDEVKTPSFIHFDCWYTNIMVEGNKLVGFIDFERAFYGDPLQEALFRMKNPFELEGYGKTTFSDSEKIRLDLYDAYLALIMIIEDSYRHYDTEDIKNLGLHNLSQFVQKYKDVYERINC</sequence>
<dbReference type="STRING" id="35623.Aocu_00720"/>
<dbReference type="AlphaFoldDB" id="A0A061A8B8"/>
<dbReference type="SUPFAM" id="SSF56112">
    <property type="entry name" value="Protein kinase-like (PK-like)"/>
    <property type="match status" value="1"/>
</dbReference>
<organism evidence="2 3">
    <name type="scientific">Acholeplasma oculi</name>
    <dbReference type="NCBI Taxonomy" id="35623"/>
    <lineage>
        <taxon>Bacteria</taxon>
        <taxon>Bacillati</taxon>
        <taxon>Mycoplasmatota</taxon>
        <taxon>Mollicutes</taxon>
        <taxon>Acholeplasmatales</taxon>
        <taxon>Acholeplasmataceae</taxon>
        <taxon>Acholeplasma</taxon>
    </lineage>
</organism>
<dbReference type="Gene3D" id="3.30.200.20">
    <property type="entry name" value="Phosphorylase Kinase, domain 1"/>
    <property type="match status" value="1"/>
</dbReference>
<reference evidence="3" key="1">
    <citation type="submission" date="2014-05" db="EMBL/GenBank/DDBJ databases">
        <authorList>
            <person name="Kube M."/>
        </authorList>
    </citation>
    <scope>NUCLEOTIDE SEQUENCE [LARGE SCALE GENOMIC DNA]</scope>
</reference>
<dbReference type="PATRIC" id="fig|35623.3.peg.71"/>
<evidence type="ECO:0000259" key="1">
    <source>
        <dbReference type="PROSITE" id="PS50011"/>
    </source>
</evidence>
<keyword evidence="2" id="KW-0808">Transferase</keyword>
<dbReference type="InterPro" id="IPR011009">
    <property type="entry name" value="Kinase-like_dom_sf"/>
</dbReference>
<dbReference type="InterPro" id="IPR000719">
    <property type="entry name" value="Prot_kinase_dom"/>
</dbReference>
<gene>
    <name evidence="2" type="ORF">Aocu_00720</name>
</gene>
<dbReference type="RefSeq" id="WP_052669856.1">
    <property type="nucleotide sequence ID" value="NZ_FUZK01000002.1"/>
</dbReference>
<dbReference type="PANTHER" id="PTHR21310:SF15">
    <property type="entry name" value="AMINOGLYCOSIDE PHOSPHOTRANSFERASE DOMAIN-CONTAINING PROTEIN"/>
    <property type="match status" value="1"/>
</dbReference>
<dbReference type="HOGENOM" id="CLU_019843_1_1_14"/>
<dbReference type="Proteomes" id="UP000032434">
    <property type="component" value="Chromosome 1"/>
</dbReference>
<dbReference type="GO" id="GO:0004672">
    <property type="term" value="F:protein kinase activity"/>
    <property type="evidence" value="ECO:0007669"/>
    <property type="project" value="InterPro"/>
</dbReference>
<keyword evidence="3" id="KW-1185">Reference proteome</keyword>